<evidence type="ECO:0000256" key="1">
    <source>
        <dbReference type="SAM" id="MobiDB-lite"/>
    </source>
</evidence>
<feature type="transmembrane region" description="Helical" evidence="2">
    <location>
        <begin position="80"/>
        <end position="101"/>
    </location>
</feature>
<keyword evidence="4" id="KW-1185">Reference proteome</keyword>
<evidence type="ECO:0000313" key="4">
    <source>
        <dbReference type="Proteomes" id="UP000007266"/>
    </source>
</evidence>
<dbReference type="Proteomes" id="UP000007266">
    <property type="component" value="Linkage group 2"/>
</dbReference>
<feature type="compositionally biased region" description="Polar residues" evidence="1">
    <location>
        <begin position="38"/>
        <end position="48"/>
    </location>
</feature>
<name>D6W919_TRICA</name>
<evidence type="ECO:0000313" key="3">
    <source>
        <dbReference type="EMBL" id="EEZ98427.1"/>
    </source>
</evidence>
<feature type="region of interest" description="Disordered" evidence="1">
    <location>
        <begin position="21"/>
        <end position="63"/>
    </location>
</feature>
<dbReference type="EMBL" id="KQ971312">
    <property type="protein sequence ID" value="EEZ98427.1"/>
    <property type="molecule type" value="Genomic_DNA"/>
</dbReference>
<proteinExistence type="predicted"/>
<gene>
    <name evidence="3" type="primary">GLEAN_00900</name>
    <name evidence="3" type="ORF">TcasGA2_TC000900</name>
</gene>
<keyword evidence="2" id="KW-1133">Transmembrane helix</keyword>
<dbReference type="HOGENOM" id="CLU_2200272_0_0_1"/>
<reference evidence="3 4" key="1">
    <citation type="journal article" date="2008" name="Nature">
        <title>The genome of the model beetle and pest Tribolium castaneum.</title>
        <authorList>
            <consortium name="Tribolium Genome Sequencing Consortium"/>
            <person name="Richards S."/>
            <person name="Gibbs R.A."/>
            <person name="Weinstock G.M."/>
            <person name="Brown S.J."/>
            <person name="Denell R."/>
            <person name="Beeman R.W."/>
            <person name="Gibbs R."/>
            <person name="Beeman R.W."/>
            <person name="Brown S.J."/>
            <person name="Bucher G."/>
            <person name="Friedrich M."/>
            <person name="Grimmelikhuijzen C.J."/>
            <person name="Klingler M."/>
            <person name="Lorenzen M."/>
            <person name="Richards S."/>
            <person name="Roth S."/>
            <person name="Schroder R."/>
            <person name="Tautz D."/>
            <person name="Zdobnov E.M."/>
            <person name="Muzny D."/>
            <person name="Gibbs R.A."/>
            <person name="Weinstock G.M."/>
            <person name="Attaway T."/>
            <person name="Bell S."/>
            <person name="Buhay C.J."/>
            <person name="Chandrabose M.N."/>
            <person name="Chavez D."/>
            <person name="Clerk-Blankenburg K.P."/>
            <person name="Cree A."/>
            <person name="Dao M."/>
            <person name="Davis C."/>
            <person name="Chacko J."/>
            <person name="Dinh H."/>
            <person name="Dugan-Rocha S."/>
            <person name="Fowler G."/>
            <person name="Garner T.T."/>
            <person name="Garnes J."/>
            <person name="Gnirke A."/>
            <person name="Hawes A."/>
            <person name="Hernandez J."/>
            <person name="Hines S."/>
            <person name="Holder M."/>
            <person name="Hume J."/>
            <person name="Jhangiani S.N."/>
            <person name="Joshi V."/>
            <person name="Khan Z.M."/>
            <person name="Jackson L."/>
            <person name="Kovar C."/>
            <person name="Kowis A."/>
            <person name="Lee S."/>
            <person name="Lewis L.R."/>
            <person name="Margolis J."/>
            <person name="Morgan M."/>
            <person name="Nazareth L.V."/>
            <person name="Nguyen N."/>
            <person name="Okwuonu G."/>
            <person name="Parker D."/>
            <person name="Richards S."/>
            <person name="Ruiz S.J."/>
            <person name="Santibanez J."/>
            <person name="Savard J."/>
            <person name="Scherer S.E."/>
            <person name="Schneider B."/>
            <person name="Sodergren E."/>
            <person name="Tautz D."/>
            <person name="Vattahil S."/>
            <person name="Villasana D."/>
            <person name="White C.S."/>
            <person name="Wright R."/>
            <person name="Park Y."/>
            <person name="Beeman R.W."/>
            <person name="Lord J."/>
            <person name="Oppert B."/>
            <person name="Lorenzen M."/>
            <person name="Brown S."/>
            <person name="Wang L."/>
            <person name="Savard J."/>
            <person name="Tautz D."/>
            <person name="Richards S."/>
            <person name="Weinstock G."/>
            <person name="Gibbs R.A."/>
            <person name="Liu Y."/>
            <person name="Worley K."/>
            <person name="Weinstock G."/>
            <person name="Elsik C.G."/>
            <person name="Reese J.T."/>
            <person name="Elhaik E."/>
            <person name="Landan G."/>
            <person name="Graur D."/>
            <person name="Arensburger P."/>
            <person name="Atkinson P."/>
            <person name="Beeman R.W."/>
            <person name="Beidler J."/>
            <person name="Brown S.J."/>
            <person name="Demuth J.P."/>
            <person name="Drury D.W."/>
            <person name="Du Y.Z."/>
            <person name="Fujiwara H."/>
            <person name="Lorenzen M."/>
            <person name="Maselli V."/>
            <person name="Osanai M."/>
            <person name="Park Y."/>
            <person name="Robertson H.M."/>
            <person name="Tu Z."/>
            <person name="Wang J.J."/>
            <person name="Wang S."/>
            <person name="Richards S."/>
            <person name="Song H."/>
            <person name="Zhang L."/>
            <person name="Sodergren E."/>
            <person name="Werner D."/>
            <person name="Stanke M."/>
            <person name="Morgenstern B."/>
            <person name="Solovyev V."/>
            <person name="Kosarev P."/>
            <person name="Brown G."/>
            <person name="Chen H.C."/>
            <person name="Ermolaeva O."/>
            <person name="Hlavina W."/>
            <person name="Kapustin Y."/>
            <person name="Kiryutin B."/>
            <person name="Kitts P."/>
            <person name="Maglott D."/>
            <person name="Pruitt K."/>
            <person name="Sapojnikov V."/>
            <person name="Souvorov A."/>
            <person name="Mackey A.J."/>
            <person name="Waterhouse R.M."/>
            <person name="Wyder S."/>
            <person name="Zdobnov E.M."/>
            <person name="Zdobnov E.M."/>
            <person name="Wyder S."/>
            <person name="Kriventseva E.V."/>
            <person name="Kadowaki T."/>
            <person name="Bork P."/>
            <person name="Aranda M."/>
            <person name="Bao R."/>
            <person name="Beermann A."/>
            <person name="Berns N."/>
            <person name="Bolognesi R."/>
            <person name="Bonneton F."/>
            <person name="Bopp D."/>
            <person name="Brown S.J."/>
            <person name="Bucher G."/>
            <person name="Butts T."/>
            <person name="Chaumot A."/>
            <person name="Denell R.E."/>
            <person name="Ferrier D.E."/>
            <person name="Friedrich M."/>
            <person name="Gordon C.M."/>
            <person name="Jindra M."/>
            <person name="Klingler M."/>
            <person name="Lan Q."/>
            <person name="Lattorff H.M."/>
            <person name="Laudet V."/>
            <person name="von Levetsow C."/>
            <person name="Liu Z."/>
            <person name="Lutz R."/>
            <person name="Lynch J.A."/>
            <person name="da Fonseca R.N."/>
            <person name="Posnien N."/>
            <person name="Reuter R."/>
            <person name="Roth S."/>
            <person name="Savard J."/>
            <person name="Schinko J.B."/>
            <person name="Schmitt C."/>
            <person name="Schoppmeier M."/>
            <person name="Schroder R."/>
            <person name="Shippy T.D."/>
            <person name="Simonnet F."/>
            <person name="Marques-Souza H."/>
            <person name="Tautz D."/>
            <person name="Tomoyasu Y."/>
            <person name="Trauner J."/>
            <person name="Van der Zee M."/>
            <person name="Vervoort M."/>
            <person name="Wittkopp N."/>
            <person name="Wimmer E.A."/>
            <person name="Yang X."/>
            <person name="Jones A.K."/>
            <person name="Sattelle D.B."/>
            <person name="Ebert P.R."/>
            <person name="Nelson D."/>
            <person name="Scott J.G."/>
            <person name="Beeman R.W."/>
            <person name="Muthukrishnan S."/>
            <person name="Kramer K.J."/>
            <person name="Arakane Y."/>
            <person name="Beeman R.W."/>
            <person name="Zhu Q."/>
            <person name="Hogenkamp D."/>
            <person name="Dixit R."/>
            <person name="Oppert B."/>
            <person name="Jiang H."/>
            <person name="Zou Z."/>
            <person name="Marshall J."/>
            <person name="Elpidina E."/>
            <person name="Vinokurov K."/>
            <person name="Oppert C."/>
            <person name="Zou Z."/>
            <person name="Evans J."/>
            <person name="Lu Z."/>
            <person name="Zhao P."/>
            <person name="Sumathipala N."/>
            <person name="Altincicek B."/>
            <person name="Vilcinskas A."/>
            <person name="Williams M."/>
            <person name="Hultmark D."/>
            <person name="Hetru C."/>
            <person name="Jiang H."/>
            <person name="Grimmelikhuijzen C.J."/>
            <person name="Hauser F."/>
            <person name="Cazzamali G."/>
            <person name="Williamson M."/>
            <person name="Park Y."/>
            <person name="Li B."/>
            <person name="Tanaka Y."/>
            <person name="Predel R."/>
            <person name="Neupert S."/>
            <person name="Schachtner J."/>
            <person name="Verleyen P."/>
            <person name="Raible F."/>
            <person name="Bork P."/>
            <person name="Friedrich M."/>
            <person name="Walden K.K."/>
            <person name="Robertson H.M."/>
            <person name="Angeli S."/>
            <person name="Foret S."/>
            <person name="Bucher G."/>
            <person name="Schuetz S."/>
            <person name="Maleszka R."/>
            <person name="Wimmer E.A."/>
            <person name="Beeman R.W."/>
            <person name="Lorenzen M."/>
            <person name="Tomoyasu Y."/>
            <person name="Miller S.C."/>
            <person name="Grossmann D."/>
            <person name="Bucher G."/>
        </authorList>
    </citation>
    <scope>NUCLEOTIDE SEQUENCE [LARGE SCALE GENOMIC DNA]</scope>
    <source>
        <strain evidence="3 4">Georgia GA2</strain>
    </source>
</reference>
<keyword evidence="2" id="KW-0472">Membrane</keyword>
<reference evidence="3 4" key="2">
    <citation type="journal article" date="2010" name="Nucleic Acids Res.">
        <title>BeetleBase in 2010: revisions to provide comprehensive genomic information for Tribolium castaneum.</title>
        <authorList>
            <person name="Kim H.S."/>
            <person name="Murphy T."/>
            <person name="Xia J."/>
            <person name="Caragea D."/>
            <person name="Park Y."/>
            <person name="Beeman R.W."/>
            <person name="Lorenzen M.D."/>
            <person name="Butcher S."/>
            <person name="Manak J.R."/>
            <person name="Brown S.J."/>
        </authorList>
    </citation>
    <scope>GENOME REANNOTATION</scope>
    <source>
        <strain evidence="3 4">Georgia GA2</strain>
    </source>
</reference>
<evidence type="ECO:0000256" key="2">
    <source>
        <dbReference type="SAM" id="Phobius"/>
    </source>
</evidence>
<sequence length="108" mass="12457">MDFHIDRAVWPQSDNSVVASRYHSSADKASGDAEFPQIENSTSLNKQPDGNGKDKPEPMEDNRMSKRSFHWKIFICLRRFWGFFPGMGVDLFITLAKLLIINPDRRNN</sequence>
<accession>D6W919</accession>
<dbReference type="AlphaFoldDB" id="D6W919"/>
<protein>
    <submittedName>
        <fullName evidence="3">Uncharacterized protein</fullName>
    </submittedName>
</protein>
<keyword evidence="2" id="KW-0812">Transmembrane</keyword>
<organism evidence="3 4">
    <name type="scientific">Tribolium castaneum</name>
    <name type="common">Red flour beetle</name>
    <dbReference type="NCBI Taxonomy" id="7070"/>
    <lineage>
        <taxon>Eukaryota</taxon>
        <taxon>Metazoa</taxon>
        <taxon>Ecdysozoa</taxon>
        <taxon>Arthropoda</taxon>
        <taxon>Hexapoda</taxon>
        <taxon>Insecta</taxon>
        <taxon>Pterygota</taxon>
        <taxon>Neoptera</taxon>
        <taxon>Endopterygota</taxon>
        <taxon>Coleoptera</taxon>
        <taxon>Polyphaga</taxon>
        <taxon>Cucujiformia</taxon>
        <taxon>Tenebrionidae</taxon>
        <taxon>Tenebrionidae incertae sedis</taxon>
        <taxon>Tribolium</taxon>
    </lineage>
</organism>
<feature type="compositionally biased region" description="Basic and acidic residues" evidence="1">
    <location>
        <begin position="51"/>
        <end position="63"/>
    </location>
</feature>